<feature type="transmembrane region" description="Helical" evidence="1">
    <location>
        <begin position="238"/>
        <end position="257"/>
    </location>
</feature>
<organism evidence="2 3">
    <name type="scientific">Marivivens niveibacter</name>
    <dbReference type="NCBI Taxonomy" id="1930667"/>
    <lineage>
        <taxon>Bacteria</taxon>
        <taxon>Pseudomonadati</taxon>
        <taxon>Pseudomonadota</taxon>
        <taxon>Alphaproteobacteria</taxon>
        <taxon>Rhodobacterales</taxon>
        <taxon>Paracoccaceae</taxon>
        <taxon>Marivivens group</taxon>
        <taxon>Marivivens</taxon>
    </lineage>
</organism>
<keyword evidence="1" id="KW-0472">Membrane</keyword>
<keyword evidence="3" id="KW-1185">Reference proteome</keyword>
<name>A0A251X0K8_9RHOB</name>
<evidence type="ECO:0000256" key="1">
    <source>
        <dbReference type="SAM" id="Phobius"/>
    </source>
</evidence>
<keyword evidence="1" id="KW-1133">Transmembrane helix</keyword>
<keyword evidence="1" id="KW-0812">Transmembrane</keyword>
<dbReference type="RefSeq" id="WP_086451182.1">
    <property type="nucleotide sequence ID" value="NZ_MSPP01000002.1"/>
</dbReference>
<dbReference type="Proteomes" id="UP000194664">
    <property type="component" value="Unassembled WGS sequence"/>
</dbReference>
<evidence type="ECO:0000313" key="2">
    <source>
        <dbReference type="EMBL" id="OUD09844.1"/>
    </source>
</evidence>
<comment type="caution">
    <text evidence="2">The sequence shown here is derived from an EMBL/GenBank/DDBJ whole genome shotgun (WGS) entry which is preliminary data.</text>
</comment>
<protein>
    <submittedName>
        <fullName evidence="2">Uncharacterized protein</fullName>
    </submittedName>
</protein>
<feature type="transmembrane region" description="Helical" evidence="1">
    <location>
        <begin position="140"/>
        <end position="159"/>
    </location>
</feature>
<reference evidence="2 3" key="1">
    <citation type="submission" date="2016-12" db="EMBL/GenBank/DDBJ databases">
        <title>The draft genome sequence of HSLHS2.</title>
        <authorList>
            <person name="Hu D."/>
            <person name="Wang L."/>
            <person name="Shao Z."/>
        </authorList>
    </citation>
    <scope>NUCLEOTIDE SEQUENCE [LARGE SCALE GENOMIC DNA]</scope>
    <source>
        <strain evidence="2">MCCC 1A06712</strain>
    </source>
</reference>
<gene>
    <name evidence="2" type="ORF">BVC71_08455</name>
</gene>
<proteinExistence type="predicted"/>
<dbReference type="EMBL" id="MSPP01000002">
    <property type="protein sequence ID" value="OUD09844.1"/>
    <property type="molecule type" value="Genomic_DNA"/>
</dbReference>
<sequence length="276" mass="29889">MVSRIAGAVLRAVLMVVLISTPSMLLPGTHSDTTQIVALVAIAAAVFTFAEYNSAYPSLVEFRDAPPFNRIRFVALFVCVLSLSLIARGGTDASTLARFIEAVGQNLSETIDFPYSPVRLMVLMLPQDADLGLISSVRTAAGVSYLVSVLSLAVFVVLMRVNNWPSSKSGFNVWVNMPTFDPTAGGDIVDRLQRDSQVNLILGFLLPFIIPAAVKLASDVIDPISLSEPHTLIWTVTAWAFLPASLIMRGIAMGRVAQLIEDKRRRTVSDQSLQLA</sequence>
<dbReference type="OrthoDB" id="7738422at2"/>
<feature type="transmembrane region" description="Helical" evidence="1">
    <location>
        <begin position="198"/>
        <end position="218"/>
    </location>
</feature>
<accession>A0A251X0K8</accession>
<feature type="transmembrane region" description="Helical" evidence="1">
    <location>
        <begin position="73"/>
        <end position="91"/>
    </location>
</feature>
<evidence type="ECO:0000313" key="3">
    <source>
        <dbReference type="Proteomes" id="UP000194664"/>
    </source>
</evidence>
<dbReference type="AlphaFoldDB" id="A0A251X0K8"/>
<feature type="transmembrane region" description="Helical" evidence="1">
    <location>
        <begin position="12"/>
        <end position="29"/>
    </location>
</feature>
<feature type="transmembrane region" description="Helical" evidence="1">
    <location>
        <begin position="35"/>
        <end position="52"/>
    </location>
</feature>